<evidence type="ECO:0000313" key="6">
    <source>
        <dbReference type="EMBL" id="PTF16524.1"/>
    </source>
</evidence>
<dbReference type="GO" id="GO:0005524">
    <property type="term" value="F:ATP binding"/>
    <property type="evidence" value="ECO:0007669"/>
    <property type="project" value="UniProtKB-KW"/>
</dbReference>
<dbReference type="PANTHER" id="PTHR43776">
    <property type="entry name" value="TRANSPORT ATP-BINDING PROTEIN"/>
    <property type="match status" value="1"/>
</dbReference>
<evidence type="ECO:0000256" key="2">
    <source>
        <dbReference type="ARBA" id="ARBA00022741"/>
    </source>
</evidence>
<dbReference type="PROSITE" id="PS50893">
    <property type="entry name" value="ABC_TRANSPORTER_2"/>
    <property type="match status" value="1"/>
</dbReference>
<dbReference type="InterPro" id="IPR003439">
    <property type="entry name" value="ABC_transporter-like_ATP-bd"/>
</dbReference>
<feature type="domain" description="ABC transporter" evidence="4">
    <location>
        <begin position="2"/>
        <end position="210"/>
    </location>
</feature>
<gene>
    <name evidence="5" type="ORF">BUY44_01855</name>
    <name evidence="6" type="ORF">BUY48_01730</name>
</gene>
<dbReference type="EMBL" id="PYZL01000006">
    <property type="protein sequence ID" value="PTE74377.1"/>
    <property type="molecule type" value="Genomic_DNA"/>
</dbReference>
<dbReference type="AlphaFoldDB" id="A0A2T4KJX6"/>
<dbReference type="GO" id="GO:0016887">
    <property type="term" value="F:ATP hydrolysis activity"/>
    <property type="evidence" value="ECO:0007669"/>
    <property type="project" value="InterPro"/>
</dbReference>
<dbReference type="InterPro" id="IPR050319">
    <property type="entry name" value="ABC_transp_ATP-bind"/>
</dbReference>
<evidence type="ECO:0000313" key="7">
    <source>
        <dbReference type="Proteomes" id="UP000242547"/>
    </source>
</evidence>
<accession>A0A2T4KJX6</accession>
<dbReference type="Pfam" id="PF00005">
    <property type="entry name" value="ABC_tran"/>
    <property type="match status" value="1"/>
</dbReference>
<dbReference type="PANTHER" id="PTHR43776:SF8">
    <property type="entry name" value="ABC TRANSPORTER, ATP-BINDING PROTEIN"/>
    <property type="match status" value="1"/>
</dbReference>
<evidence type="ECO:0000259" key="4">
    <source>
        <dbReference type="PROSITE" id="PS50893"/>
    </source>
</evidence>
<evidence type="ECO:0000256" key="3">
    <source>
        <dbReference type="ARBA" id="ARBA00022840"/>
    </source>
</evidence>
<name>A0A2T4KJX6_9STAP</name>
<evidence type="ECO:0000313" key="8">
    <source>
        <dbReference type="Proteomes" id="UP000243350"/>
    </source>
</evidence>
<keyword evidence="2" id="KW-0547">Nucleotide-binding</keyword>
<organism evidence="5 7">
    <name type="scientific">Staphylococcus devriesei</name>
    <dbReference type="NCBI Taxonomy" id="586733"/>
    <lineage>
        <taxon>Bacteria</taxon>
        <taxon>Bacillati</taxon>
        <taxon>Bacillota</taxon>
        <taxon>Bacilli</taxon>
        <taxon>Bacillales</taxon>
        <taxon>Staphylococcaceae</taxon>
        <taxon>Staphylococcus</taxon>
    </lineage>
</organism>
<dbReference type="InterPro" id="IPR003593">
    <property type="entry name" value="AAA+_ATPase"/>
</dbReference>
<comment type="caution">
    <text evidence="5">The sequence shown here is derived from an EMBL/GenBank/DDBJ whole genome shotgun (WGS) entry which is preliminary data.</text>
</comment>
<sequence length="212" mass="24482">MLQVKQVNKSIDQRHILNDISFEMTQSCLLICGESGCGKSTLARIITGLDNDYTGQISFEGKLKEQIPLKTWMKDIQYIPQYQKDTLDGRKTVKYTLMEPLKNYNFEKSSYQTRIEQVLEHCQLPQSILNQRIETLSGGQFQRVWIAKALLVEPKVLILDEATTNLDVINEELIIQMLKSLKNMQLIIISHDSYVLNSFNGQMLNLEMNLHE</sequence>
<dbReference type="EMBL" id="PYZH01000006">
    <property type="protein sequence ID" value="PTF16524.1"/>
    <property type="molecule type" value="Genomic_DNA"/>
</dbReference>
<dbReference type="Proteomes" id="UP000243350">
    <property type="component" value="Unassembled WGS sequence"/>
</dbReference>
<dbReference type="SMART" id="SM00382">
    <property type="entry name" value="AAA"/>
    <property type="match status" value="1"/>
</dbReference>
<protein>
    <submittedName>
        <fullName evidence="5">NAD+ synthetase</fullName>
    </submittedName>
</protein>
<dbReference type="PROSITE" id="PS00211">
    <property type="entry name" value="ABC_TRANSPORTER_1"/>
    <property type="match status" value="1"/>
</dbReference>
<dbReference type="RefSeq" id="WP_107505676.1">
    <property type="nucleotide sequence ID" value="NZ_CP130489.1"/>
</dbReference>
<reference evidence="7 8" key="1">
    <citation type="journal article" date="2016" name="Front. Microbiol.">
        <title>Comprehensive Phylogenetic Analysis of Bovine Non-aureus Staphylococci Species Based on Whole-Genome Sequencing.</title>
        <authorList>
            <person name="Naushad S."/>
            <person name="Barkema H.W."/>
            <person name="Luby C."/>
            <person name="Condas L.A."/>
            <person name="Nobrega D.B."/>
            <person name="Carson D.A."/>
            <person name="De Buck J."/>
        </authorList>
    </citation>
    <scope>NUCLEOTIDE SEQUENCE [LARGE SCALE GENOMIC DNA]</scope>
    <source>
        <strain evidence="6 8">SNUC 4143</strain>
        <strain evidence="5 7">SNUC 761</strain>
    </source>
</reference>
<evidence type="ECO:0000256" key="1">
    <source>
        <dbReference type="ARBA" id="ARBA00022448"/>
    </source>
</evidence>
<dbReference type="InterPro" id="IPR027417">
    <property type="entry name" value="P-loop_NTPase"/>
</dbReference>
<dbReference type="Gene3D" id="3.40.50.300">
    <property type="entry name" value="P-loop containing nucleotide triphosphate hydrolases"/>
    <property type="match status" value="1"/>
</dbReference>
<dbReference type="Proteomes" id="UP000242547">
    <property type="component" value="Unassembled WGS sequence"/>
</dbReference>
<keyword evidence="3" id="KW-0067">ATP-binding</keyword>
<dbReference type="SUPFAM" id="SSF52540">
    <property type="entry name" value="P-loop containing nucleoside triphosphate hydrolases"/>
    <property type="match status" value="1"/>
</dbReference>
<reference evidence="5" key="2">
    <citation type="submission" date="2018-03" db="EMBL/GenBank/DDBJ databases">
        <authorList>
            <person name="Keele B.F."/>
        </authorList>
    </citation>
    <scope>NUCLEOTIDE SEQUENCE</scope>
    <source>
        <strain evidence="6">SNUC 4143</strain>
        <strain evidence="5">SNUC 761</strain>
    </source>
</reference>
<evidence type="ECO:0000313" key="5">
    <source>
        <dbReference type="EMBL" id="PTE74377.1"/>
    </source>
</evidence>
<proteinExistence type="predicted"/>
<dbReference type="InterPro" id="IPR017871">
    <property type="entry name" value="ABC_transporter-like_CS"/>
</dbReference>
<dbReference type="GO" id="GO:0055085">
    <property type="term" value="P:transmembrane transport"/>
    <property type="evidence" value="ECO:0007669"/>
    <property type="project" value="UniProtKB-ARBA"/>
</dbReference>
<keyword evidence="1" id="KW-0813">Transport</keyword>